<dbReference type="SUPFAM" id="SSF56219">
    <property type="entry name" value="DNase I-like"/>
    <property type="match status" value="1"/>
</dbReference>
<dbReference type="RefSeq" id="WP_073166668.1">
    <property type="nucleotide sequence ID" value="NZ_FQZE01000006.1"/>
</dbReference>
<dbReference type="InterPro" id="IPR036691">
    <property type="entry name" value="Endo/exonu/phosph_ase_sf"/>
</dbReference>
<name>A0A1M6E0L6_9BACT</name>
<dbReference type="EMBL" id="FQZE01000006">
    <property type="protein sequence ID" value="SHI78818.1"/>
    <property type="molecule type" value="Genomic_DNA"/>
</dbReference>
<keyword evidence="2" id="KW-1185">Reference proteome</keyword>
<protein>
    <recommendedName>
        <fullName evidence="3">Endonuclease/Exonuclease/phosphatase family protein</fullName>
    </recommendedName>
</protein>
<reference evidence="1 2" key="1">
    <citation type="submission" date="2016-11" db="EMBL/GenBank/DDBJ databases">
        <authorList>
            <person name="Jaros S."/>
            <person name="Januszkiewicz K."/>
            <person name="Wedrychowicz H."/>
        </authorList>
    </citation>
    <scope>NUCLEOTIDE SEQUENCE [LARGE SCALE GENOMIC DNA]</scope>
    <source>
        <strain evidence="1 2">DSM 27063</strain>
    </source>
</reference>
<evidence type="ECO:0000313" key="2">
    <source>
        <dbReference type="Proteomes" id="UP000184050"/>
    </source>
</evidence>
<proteinExistence type="predicted"/>
<evidence type="ECO:0000313" key="1">
    <source>
        <dbReference type="EMBL" id="SHI78818.1"/>
    </source>
</evidence>
<dbReference type="OrthoDB" id="712861at2"/>
<sequence length="114" mass="12790">MKFYKSVNKTITLLVAIGIISFATSSNLFGTNFFGNKGNKSNIKILSYNIRIAHPPSKGWNEVDLPAIARVIKQANPDLVALQEVVVFTELKVKKITHSVKNETKKFYNTAFCR</sequence>
<dbReference type="AlphaFoldDB" id="A0A1M6E0L6"/>
<evidence type="ECO:0008006" key="3">
    <source>
        <dbReference type="Google" id="ProtNLM"/>
    </source>
</evidence>
<organism evidence="1 2">
    <name type="scientific">Tangfeifania diversioriginum</name>
    <dbReference type="NCBI Taxonomy" id="1168035"/>
    <lineage>
        <taxon>Bacteria</taxon>
        <taxon>Pseudomonadati</taxon>
        <taxon>Bacteroidota</taxon>
        <taxon>Bacteroidia</taxon>
        <taxon>Marinilabiliales</taxon>
        <taxon>Prolixibacteraceae</taxon>
        <taxon>Tangfeifania</taxon>
    </lineage>
</organism>
<gene>
    <name evidence="1" type="ORF">SAMN05444280_1065</name>
</gene>
<dbReference type="STRING" id="1168035.SAMN05444280_1065"/>
<accession>A0A1M6E0L6</accession>
<dbReference type="Gene3D" id="3.60.10.10">
    <property type="entry name" value="Endonuclease/exonuclease/phosphatase"/>
    <property type="match status" value="1"/>
</dbReference>
<dbReference type="Proteomes" id="UP000184050">
    <property type="component" value="Unassembled WGS sequence"/>
</dbReference>